<dbReference type="PANTHER" id="PTHR23325:SF1">
    <property type="entry name" value="SERUM RESPONSE FACTOR-BINDING PROTEIN 1"/>
    <property type="match status" value="1"/>
</dbReference>
<feature type="compositionally biased region" description="Basic and acidic residues" evidence="2">
    <location>
        <begin position="237"/>
        <end position="248"/>
    </location>
</feature>
<sequence>MSKRKRDGDSNGEGDQVAARDYRRQRQIVDTFAHSAQQLAAAFKLARGFERQKMGRRKKIAAREKNEQETQRIDAEVAALKKLEPAASARNLLAKSLLKIKAVATHPNLPDDIAKLKPVSTETATLNVHARLCNSNPVKEAFPAAVTAVKREFGIREDISASASKKRKRAKDYAAQGSHASSIDGESDDALDLQSFGNRLASLEEGSDASEDEGVPSRYEDESSDSLSLASDADVQDLERLLEEEGVHRGPQKSSRKHTRAPTVSSSSEAEDESELDSNLARPSSKAKNGTFIPSLTMGGYISGGDSEIEDLDDSKPKKNRRGQRARQAIWEKKYGSGAKHIKEQDRKQGWDAKRGAVDGSSRQQKGRSGARFAKAANALPLGSRRDTARPGKATTNEFKKSRDDSGPLHPSWAAAKLAKEKNGVPVVFTGKKISFD</sequence>
<dbReference type="GO" id="GO:0005634">
    <property type="term" value="C:nucleus"/>
    <property type="evidence" value="ECO:0007669"/>
    <property type="project" value="TreeGrafter"/>
</dbReference>
<dbReference type="AlphaFoldDB" id="A0A139HY98"/>
<evidence type="ECO:0000256" key="2">
    <source>
        <dbReference type="SAM" id="MobiDB-lite"/>
    </source>
</evidence>
<feature type="compositionally biased region" description="Basic and acidic residues" evidence="2">
    <location>
        <begin position="398"/>
        <end position="407"/>
    </location>
</feature>
<evidence type="ECO:0000256" key="1">
    <source>
        <dbReference type="ARBA" id="ARBA00023054"/>
    </source>
</evidence>
<dbReference type="GO" id="GO:0030490">
    <property type="term" value="P:maturation of SSU-rRNA"/>
    <property type="evidence" value="ECO:0007669"/>
    <property type="project" value="TreeGrafter"/>
</dbReference>
<dbReference type="Proteomes" id="UP000070133">
    <property type="component" value="Unassembled WGS sequence"/>
</dbReference>
<feature type="region of interest" description="Disordered" evidence="2">
    <location>
        <begin position="1"/>
        <end position="21"/>
    </location>
</feature>
<dbReference type="InterPro" id="IPR015158">
    <property type="entry name" value="Bud22_dom"/>
</dbReference>
<proteinExistence type="predicted"/>
<name>A0A139HY98_9PEZI</name>
<organism evidence="4 5">
    <name type="scientific">Pseudocercospora eumusae</name>
    <dbReference type="NCBI Taxonomy" id="321146"/>
    <lineage>
        <taxon>Eukaryota</taxon>
        <taxon>Fungi</taxon>
        <taxon>Dikarya</taxon>
        <taxon>Ascomycota</taxon>
        <taxon>Pezizomycotina</taxon>
        <taxon>Dothideomycetes</taxon>
        <taxon>Dothideomycetidae</taxon>
        <taxon>Mycosphaerellales</taxon>
        <taxon>Mycosphaerellaceae</taxon>
        <taxon>Pseudocercospora</taxon>
    </lineage>
</organism>
<comment type="caution">
    <text evidence="4">The sequence shown here is derived from an EMBL/GenBank/DDBJ whole genome shotgun (WGS) entry which is preliminary data.</text>
</comment>
<dbReference type="EMBL" id="LFZN01000002">
    <property type="protein sequence ID" value="KXT07444.1"/>
    <property type="molecule type" value="Genomic_DNA"/>
</dbReference>
<accession>A0A139HY98</accession>
<feature type="compositionally biased region" description="Basic and acidic residues" evidence="2">
    <location>
        <begin position="330"/>
        <end position="357"/>
    </location>
</feature>
<feature type="compositionally biased region" description="Acidic residues" evidence="2">
    <location>
        <begin position="205"/>
        <end position="214"/>
    </location>
</feature>
<keyword evidence="5" id="KW-1185">Reference proteome</keyword>
<feature type="domain" description="Bud22" evidence="3">
    <location>
        <begin position="33"/>
        <end position="437"/>
    </location>
</feature>
<protein>
    <recommendedName>
        <fullName evidence="3">Bud22 domain-containing protein</fullName>
    </recommendedName>
</protein>
<feature type="compositionally biased region" description="Basic residues" evidence="2">
    <location>
        <begin position="250"/>
        <end position="260"/>
    </location>
</feature>
<dbReference type="InterPro" id="IPR037393">
    <property type="entry name" value="Bud22/SRFB1"/>
</dbReference>
<dbReference type="STRING" id="321146.A0A139HY98"/>
<feature type="region of interest" description="Disordered" evidence="2">
    <location>
        <begin position="202"/>
        <end position="411"/>
    </location>
</feature>
<dbReference type="GO" id="GO:0030686">
    <property type="term" value="C:90S preribosome"/>
    <property type="evidence" value="ECO:0007669"/>
    <property type="project" value="TreeGrafter"/>
</dbReference>
<feature type="region of interest" description="Disordered" evidence="2">
    <location>
        <begin position="164"/>
        <end position="190"/>
    </location>
</feature>
<keyword evidence="1" id="KW-0175">Coiled coil</keyword>
<dbReference type="OrthoDB" id="3364872at2759"/>
<reference evidence="4 5" key="1">
    <citation type="submission" date="2015-07" db="EMBL/GenBank/DDBJ databases">
        <title>Comparative genomics of the Sigatoka disease complex on banana suggests a link between parallel evolutionary changes in Pseudocercospora fijiensis and Pseudocercospora eumusae and increased virulence on the banana host.</title>
        <authorList>
            <person name="Chang T.-C."/>
            <person name="Salvucci A."/>
            <person name="Crous P.W."/>
            <person name="Stergiopoulos I."/>
        </authorList>
    </citation>
    <scope>NUCLEOTIDE SEQUENCE [LARGE SCALE GENOMIC DNA]</scope>
    <source>
        <strain evidence="4 5">CBS 114824</strain>
    </source>
</reference>
<gene>
    <name evidence="4" type="ORF">AC578_450</name>
</gene>
<evidence type="ECO:0000259" key="3">
    <source>
        <dbReference type="Pfam" id="PF09073"/>
    </source>
</evidence>
<dbReference type="Pfam" id="PF09073">
    <property type="entry name" value="BUD22"/>
    <property type="match status" value="1"/>
</dbReference>
<evidence type="ECO:0000313" key="4">
    <source>
        <dbReference type="EMBL" id="KXT07444.1"/>
    </source>
</evidence>
<dbReference type="PANTHER" id="PTHR23325">
    <property type="entry name" value="SERUM RESPONSE FACTOR-BINDING"/>
    <property type="match status" value="1"/>
</dbReference>
<evidence type="ECO:0000313" key="5">
    <source>
        <dbReference type="Proteomes" id="UP000070133"/>
    </source>
</evidence>